<accession>A8P0P7</accession>
<dbReference type="VEuPathDB" id="FungiDB:CC1G_11984"/>
<evidence type="ECO:0000313" key="1">
    <source>
        <dbReference type="EMBL" id="EAU83890.2"/>
    </source>
</evidence>
<organism evidence="1 2">
    <name type="scientific">Coprinopsis cinerea (strain Okayama-7 / 130 / ATCC MYA-4618 / FGSC 9003)</name>
    <name type="common">Inky cap fungus</name>
    <name type="synonym">Hormographiella aspergillata</name>
    <dbReference type="NCBI Taxonomy" id="240176"/>
    <lineage>
        <taxon>Eukaryota</taxon>
        <taxon>Fungi</taxon>
        <taxon>Dikarya</taxon>
        <taxon>Basidiomycota</taxon>
        <taxon>Agaricomycotina</taxon>
        <taxon>Agaricomycetes</taxon>
        <taxon>Agaricomycetidae</taxon>
        <taxon>Agaricales</taxon>
        <taxon>Agaricineae</taxon>
        <taxon>Psathyrellaceae</taxon>
        <taxon>Coprinopsis</taxon>
    </lineage>
</organism>
<dbReference type="KEGG" id="cci:CC1G_11984"/>
<comment type="caution">
    <text evidence="1">The sequence shown here is derived from an EMBL/GenBank/DDBJ whole genome shotgun (WGS) entry which is preliminary data.</text>
</comment>
<dbReference type="RefSeq" id="XP_001837940.2">
    <property type="nucleotide sequence ID" value="XM_001837888.2"/>
</dbReference>
<proteinExistence type="predicted"/>
<dbReference type="OrthoDB" id="2840481at2759"/>
<evidence type="ECO:0000313" key="2">
    <source>
        <dbReference type="Proteomes" id="UP000001861"/>
    </source>
</evidence>
<dbReference type="Proteomes" id="UP000001861">
    <property type="component" value="Unassembled WGS sequence"/>
</dbReference>
<dbReference type="EMBL" id="AACS02000006">
    <property type="protein sequence ID" value="EAU83890.2"/>
    <property type="molecule type" value="Genomic_DNA"/>
</dbReference>
<dbReference type="GeneID" id="6014505"/>
<protein>
    <submittedName>
        <fullName evidence="1">Uncharacterized protein</fullName>
    </submittedName>
</protein>
<name>A8P0P7_COPC7</name>
<reference evidence="1 2" key="1">
    <citation type="journal article" date="2010" name="Proc. Natl. Acad. Sci. U.S.A.">
        <title>Insights into evolution of multicellular fungi from the assembled chromosomes of the mushroom Coprinopsis cinerea (Coprinus cinereus).</title>
        <authorList>
            <person name="Stajich J.E."/>
            <person name="Wilke S.K."/>
            <person name="Ahren D."/>
            <person name="Au C.H."/>
            <person name="Birren B.W."/>
            <person name="Borodovsky M."/>
            <person name="Burns C."/>
            <person name="Canback B."/>
            <person name="Casselton L.A."/>
            <person name="Cheng C.K."/>
            <person name="Deng J."/>
            <person name="Dietrich F.S."/>
            <person name="Fargo D.C."/>
            <person name="Farman M.L."/>
            <person name="Gathman A.C."/>
            <person name="Goldberg J."/>
            <person name="Guigo R."/>
            <person name="Hoegger P.J."/>
            <person name="Hooker J.B."/>
            <person name="Huggins A."/>
            <person name="James T.Y."/>
            <person name="Kamada T."/>
            <person name="Kilaru S."/>
            <person name="Kodira C."/>
            <person name="Kues U."/>
            <person name="Kupfer D."/>
            <person name="Kwan H.S."/>
            <person name="Lomsadze A."/>
            <person name="Li W."/>
            <person name="Lilly W.W."/>
            <person name="Ma L.J."/>
            <person name="Mackey A.J."/>
            <person name="Manning G."/>
            <person name="Martin F."/>
            <person name="Muraguchi H."/>
            <person name="Natvig D.O."/>
            <person name="Palmerini H."/>
            <person name="Ramesh M.A."/>
            <person name="Rehmeyer C.J."/>
            <person name="Roe B.A."/>
            <person name="Shenoy N."/>
            <person name="Stanke M."/>
            <person name="Ter-Hovhannisyan V."/>
            <person name="Tunlid A."/>
            <person name="Velagapudi R."/>
            <person name="Vision T.J."/>
            <person name="Zeng Q."/>
            <person name="Zolan M.E."/>
            <person name="Pukkila P.J."/>
        </authorList>
    </citation>
    <scope>NUCLEOTIDE SEQUENCE [LARGE SCALE GENOMIC DNA]</scope>
    <source>
        <strain evidence="2">Okayama-7 / 130 / ATCC MYA-4618 / FGSC 9003</strain>
    </source>
</reference>
<keyword evidence="2" id="KW-1185">Reference proteome</keyword>
<sequence length="495" mass="55157">MGPRLRTLFVSACTRPDNDFIIPPGWDTQDEPGVQGDADHCSAIASQVGELSEHLTEFDFAGPVTTGFFASIADLRKLTTLRLTPSTVNRFQDLQPLNELSVLETLELNILQDWQRPPGLSMSEYCERSRTLPNLRVLQMVTTSANVTGVNTTIAPGGLRQFSSFVTDLDIVHYHNYAPFIEQNQQLSGFAIGTVNVVTDYEPEGEFWNESRQEELLSALLKRIRDGTLVEIQLVDLPVFSKVMIRSFITRCLARQEDTDELATLEDLVYLACEGCTTLKRLELSFKPGCFDTDPVMPLQRSQHQLESLTIHTQTDAEFPVPRLIAIAMFLDALFPSLKQVSGSSGVSLQYPTPTLVALPLTYIDPGLIHWIVDTYFITVRNSPDRHFNIPLDWAADSDEGDMQGYADFCSAIPPKSSRRPLGRFDQTTYAGPVTCGFLRSVGELGKLTKLTLIPTSVNNFEALGPINKLHALVSLHLEIHHDWERSSASLPKSE</sequence>
<dbReference type="InParanoid" id="A8P0P7"/>
<dbReference type="AlphaFoldDB" id="A8P0P7"/>
<dbReference type="HOGENOM" id="CLU_550956_0_0_1"/>
<gene>
    <name evidence="1" type="ORF">CC1G_11984</name>
</gene>